<evidence type="ECO:0000256" key="1">
    <source>
        <dbReference type="ARBA" id="ARBA00022723"/>
    </source>
</evidence>
<dbReference type="InterPro" id="IPR046349">
    <property type="entry name" value="C1-like_sf"/>
</dbReference>
<evidence type="ECO:0000256" key="5">
    <source>
        <dbReference type="ARBA" id="ARBA00029450"/>
    </source>
</evidence>
<reference evidence="8" key="1">
    <citation type="submission" date="2022-11" db="UniProtKB">
        <authorList>
            <consortium name="WormBaseParasite"/>
        </authorList>
    </citation>
    <scope>IDENTIFICATION</scope>
</reference>
<evidence type="ECO:0000313" key="8">
    <source>
        <dbReference type="WBParaSite" id="jg3126"/>
    </source>
</evidence>
<dbReference type="InterPro" id="IPR036280">
    <property type="entry name" value="Multihaem_cyt_sf"/>
</dbReference>
<dbReference type="PANTHER" id="PTHR12326:SF3">
    <property type="entry name" value="DIFFERENTIALLY EXPRESSED IN FDCP 8 HOMOLOG"/>
    <property type="match status" value="1"/>
</dbReference>
<dbReference type="InterPro" id="IPR051366">
    <property type="entry name" value="DEF8"/>
</dbReference>
<dbReference type="Pfam" id="PF13901">
    <property type="entry name" value="RH_dom"/>
    <property type="match status" value="1"/>
</dbReference>
<keyword evidence="3" id="KW-0863">Zinc-finger</keyword>
<dbReference type="Proteomes" id="UP000887574">
    <property type="component" value="Unplaced"/>
</dbReference>
<dbReference type="PROSITE" id="PS50081">
    <property type="entry name" value="ZF_DAG_PE_2"/>
    <property type="match status" value="2"/>
</dbReference>
<keyword evidence="7" id="KW-1185">Reference proteome</keyword>
<evidence type="ECO:0000256" key="2">
    <source>
        <dbReference type="ARBA" id="ARBA00022737"/>
    </source>
</evidence>
<keyword evidence="4" id="KW-0862">Zinc</keyword>
<dbReference type="InterPro" id="IPR047983">
    <property type="entry name" value="DEF8_C1"/>
</dbReference>
<dbReference type="CDD" id="cd20819">
    <property type="entry name" value="C1_DEF8"/>
    <property type="match status" value="1"/>
</dbReference>
<evidence type="ECO:0000256" key="4">
    <source>
        <dbReference type="ARBA" id="ARBA00022833"/>
    </source>
</evidence>
<keyword evidence="1" id="KW-0479">Metal-binding</keyword>
<sequence>MDLQTEDSGSSKLGETTVRQEDVDYQSDYENFVDTQIVHLIHQEREKNKDLTRADELGIAIDFCKKYLIQSSVEKHRRTEEVLAKLVELKLELEQLKEFPVSQNEGELIKKVRGHEFTIQSASGRNPYCEVCLTTIWRLIVPWRRCKICGFRAHDKCVSEIKRGCVSLKISKQQQPLSLVICPENSLMAQNYECAECFAPIGFDEGSSCEPRLCDYNGKYYCKKCHWNDEMLLVVLEKKPIIDLNKENCVLFKYVNTLDKMRKLRSSIMLMKCYFLCCRKARKMRILQHLNPYQHFVESDNKYTLDDLVQLAHGKLLHDIELIVDIFKAHITMQCEICKGNAFICELCDLKEPIFPFSKKVSMCQECCCVFHQNCFERVSKRCTRCTRRKSRKASIVLVEEEETQQ</sequence>
<dbReference type="Gene3D" id="3.30.60.20">
    <property type="match status" value="1"/>
</dbReference>
<dbReference type="PANTHER" id="PTHR12326">
    <property type="entry name" value="PLECKSTRIN HOMOLOGY DOMAIN CONTAINING PROTEIN"/>
    <property type="match status" value="1"/>
</dbReference>
<dbReference type="Pfam" id="PF00130">
    <property type="entry name" value="C1_1"/>
    <property type="match status" value="1"/>
</dbReference>
<accession>A0A915E7D5</accession>
<dbReference type="InterPro" id="IPR025258">
    <property type="entry name" value="RH_dom"/>
</dbReference>
<dbReference type="WBParaSite" id="jg3126">
    <property type="protein sequence ID" value="jg3126"/>
    <property type="gene ID" value="jg3126"/>
</dbReference>
<proteinExistence type="inferred from homology"/>
<dbReference type="SMART" id="SM00109">
    <property type="entry name" value="C1"/>
    <property type="match status" value="2"/>
</dbReference>
<evidence type="ECO:0000256" key="3">
    <source>
        <dbReference type="ARBA" id="ARBA00022771"/>
    </source>
</evidence>
<keyword evidence="2" id="KW-0677">Repeat</keyword>
<dbReference type="InterPro" id="IPR002219">
    <property type="entry name" value="PKC_DAG/PE"/>
</dbReference>
<dbReference type="SUPFAM" id="SSF57889">
    <property type="entry name" value="Cysteine-rich domain"/>
    <property type="match status" value="1"/>
</dbReference>
<evidence type="ECO:0000313" key="7">
    <source>
        <dbReference type="Proteomes" id="UP000887574"/>
    </source>
</evidence>
<comment type="similarity">
    <text evidence="5">Belongs to the DEF8 family.</text>
</comment>
<organism evidence="7 8">
    <name type="scientific">Ditylenchus dipsaci</name>
    <dbReference type="NCBI Taxonomy" id="166011"/>
    <lineage>
        <taxon>Eukaryota</taxon>
        <taxon>Metazoa</taxon>
        <taxon>Ecdysozoa</taxon>
        <taxon>Nematoda</taxon>
        <taxon>Chromadorea</taxon>
        <taxon>Rhabditida</taxon>
        <taxon>Tylenchina</taxon>
        <taxon>Tylenchomorpha</taxon>
        <taxon>Sphaerularioidea</taxon>
        <taxon>Anguinidae</taxon>
        <taxon>Anguininae</taxon>
        <taxon>Ditylenchus</taxon>
    </lineage>
</organism>
<name>A0A915E7D5_9BILA</name>
<dbReference type="AlphaFoldDB" id="A0A915E7D5"/>
<dbReference type="SUPFAM" id="SSF48695">
    <property type="entry name" value="Multiheme cytochromes"/>
    <property type="match status" value="1"/>
</dbReference>
<dbReference type="PROSITE" id="PS00479">
    <property type="entry name" value="ZF_DAG_PE_1"/>
    <property type="match status" value="1"/>
</dbReference>
<feature type="domain" description="Phorbol-ester/DAG-type" evidence="6">
    <location>
        <begin position="114"/>
        <end position="165"/>
    </location>
</feature>
<dbReference type="SMART" id="SM01175">
    <property type="entry name" value="DUF4206"/>
    <property type="match status" value="1"/>
</dbReference>
<evidence type="ECO:0000259" key="6">
    <source>
        <dbReference type="PROSITE" id="PS50081"/>
    </source>
</evidence>
<dbReference type="GO" id="GO:0008270">
    <property type="term" value="F:zinc ion binding"/>
    <property type="evidence" value="ECO:0007669"/>
    <property type="project" value="UniProtKB-KW"/>
</dbReference>
<protein>
    <submittedName>
        <fullName evidence="8">Phorbol-ester/DAG-type domain-containing protein</fullName>
    </submittedName>
</protein>
<feature type="domain" description="Phorbol-ester/DAG-type" evidence="6">
    <location>
        <begin position="329"/>
        <end position="383"/>
    </location>
</feature>